<gene>
    <name evidence="2" type="ORF">PRUPE_3G190700</name>
</gene>
<organism evidence="2 3">
    <name type="scientific">Prunus persica</name>
    <name type="common">Peach</name>
    <name type="synonym">Amygdalus persica</name>
    <dbReference type="NCBI Taxonomy" id="3760"/>
    <lineage>
        <taxon>Eukaryota</taxon>
        <taxon>Viridiplantae</taxon>
        <taxon>Streptophyta</taxon>
        <taxon>Embryophyta</taxon>
        <taxon>Tracheophyta</taxon>
        <taxon>Spermatophyta</taxon>
        <taxon>Magnoliopsida</taxon>
        <taxon>eudicotyledons</taxon>
        <taxon>Gunneridae</taxon>
        <taxon>Pentapetalae</taxon>
        <taxon>rosids</taxon>
        <taxon>fabids</taxon>
        <taxon>Rosales</taxon>
        <taxon>Rosaceae</taxon>
        <taxon>Amygdaloideae</taxon>
        <taxon>Amygdaleae</taxon>
        <taxon>Prunus</taxon>
    </lineage>
</organism>
<dbReference type="EMBL" id="CM007653">
    <property type="protein sequence ID" value="ONI17991.1"/>
    <property type="molecule type" value="Genomic_DNA"/>
</dbReference>
<evidence type="ECO:0000313" key="2">
    <source>
        <dbReference type="EMBL" id="ONI17991.1"/>
    </source>
</evidence>
<name>A0A251Q2C0_PRUPE</name>
<accession>A0A251Q2C0</accession>
<dbReference type="AlphaFoldDB" id="A0A251Q2C0"/>
<protein>
    <submittedName>
        <fullName evidence="2">Uncharacterized protein</fullName>
    </submittedName>
</protein>
<feature type="region of interest" description="Disordered" evidence="1">
    <location>
        <begin position="1"/>
        <end position="23"/>
    </location>
</feature>
<keyword evidence="3" id="KW-1185">Reference proteome</keyword>
<dbReference type="Proteomes" id="UP000006882">
    <property type="component" value="Chromosome G3"/>
</dbReference>
<reference evidence="2 3" key="1">
    <citation type="journal article" date="2013" name="Nat. Genet.">
        <title>The high-quality draft genome of peach (Prunus persica) identifies unique patterns of genetic diversity, domestication and genome evolution.</title>
        <authorList>
            <consortium name="International Peach Genome Initiative"/>
            <person name="Verde I."/>
            <person name="Abbott A.G."/>
            <person name="Scalabrin S."/>
            <person name="Jung S."/>
            <person name="Shu S."/>
            <person name="Marroni F."/>
            <person name="Zhebentyayeva T."/>
            <person name="Dettori M.T."/>
            <person name="Grimwood J."/>
            <person name="Cattonaro F."/>
            <person name="Zuccolo A."/>
            <person name="Rossini L."/>
            <person name="Jenkins J."/>
            <person name="Vendramin E."/>
            <person name="Meisel L.A."/>
            <person name="Decroocq V."/>
            <person name="Sosinski B."/>
            <person name="Prochnik S."/>
            <person name="Mitros T."/>
            <person name="Policriti A."/>
            <person name="Cipriani G."/>
            <person name="Dondini L."/>
            <person name="Ficklin S."/>
            <person name="Goodstein D.M."/>
            <person name="Xuan P."/>
            <person name="Del Fabbro C."/>
            <person name="Aramini V."/>
            <person name="Copetti D."/>
            <person name="Gonzalez S."/>
            <person name="Horner D.S."/>
            <person name="Falchi R."/>
            <person name="Lucas S."/>
            <person name="Mica E."/>
            <person name="Maldonado J."/>
            <person name="Lazzari B."/>
            <person name="Bielenberg D."/>
            <person name="Pirona R."/>
            <person name="Miculan M."/>
            <person name="Barakat A."/>
            <person name="Testolin R."/>
            <person name="Stella A."/>
            <person name="Tartarini S."/>
            <person name="Tonutti P."/>
            <person name="Arus P."/>
            <person name="Orellana A."/>
            <person name="Wells C."/>
            <person name="Main D."/>
            <person name="Vizzotto G."/>
            <person name="Silva H."/>
            <person name="Salamini F."/>
            <person name="Schmutz J."/>
            <person name="Morgante M."/>
            <person name="Rokhsar D.S."/>
        </authorList>
    </citation>
    <scope>NUCLEOTIDE SEQUENCE [LARGE SCALE GENOMIC DNA]</scope>
    <source>
        <strain evidence="3">cv. Nemared</strain>
    </source>
</reference>
<evidence type="ECO:0000256" key="1">
    <source>
        <dbReference type="SAM" id="MobiDB-lite"/>
    </source>
</evidence>
<sequence>MMHPVDPVKARIQSRDGGPHTHKGCNLLASSVLMVIMKA</sequence>
<proteinExistence type="predicted"/>
<evidence type="ECO:0000313" key="3">
    <source>
        <dbReference type="Proteomes" id="UP000006882"/>
    </source>
</evidence>
<feature type="compositionally biased region" description="Basic and acidic residues" evidence="1">
    <location>
        <begin position="1"/>
        <end position="19"/>
    </location>
</feature>
<dbReference type="Gramene" id="ONI17991">
    <property type="protein sequence ID" value="ONI17991"/>
    <property type="gene ID" value="PRUPE_3G190700"/>
</dbReference>